<dbReference type="SMART" id="SM00342">
    <property type="entry name" value="HTH_ARAC"/>
    <property type="match status" value="1"/>
</dbReference>
<dbReference type="Pfam" id="PF00072">
    <property type="entry name" value="Response_reg"/>
    <property type="match status" value="1"/>
</dbReference>
<dbReference type="PRINTS" id="PR00032">
    <property type="entry name" value="HTHARAC"/>
</dbReference>
<dbReference type="InterPro" id="IPR020449">
    <property type="entry name" value="Tscrpt_reg_AraC-type_HTH"/>
</dbReference>
<dbReference type="PANTHER" id="PTHR43280">
    <property type="entry name" value="ARAC-FAMILY TRANSCRIPTIONAL REGULATOR"/>
    <property type="match status" value="1"/>
</dbReference>
<dbReference type="InterPro" id="IPR011006">
    <property type="entry name" value="CheY-like_superfamily"/>
</dbReference>
<keyword evidence="4" id="KW-0804">Transcription</keyword>
<organism evidence="9 10">
    <name type="scientific">Jingyaoa shaoxingensis</name>
    <dbReference type="NCBI Taxonomy" id="2763671"/>
    <lineage>
        <taxon>Bacteria</taxon>
        <taxon>Bacillati</taxon>
        <taxon>Bacillota</taxon>
        <taxon>Clostridia</taxon>
        <taxon>Lachnospirales</taxon>
        <taxon>Lachnospiraceae</taxon>
        <taxon>Jingyaoa</taxon>
    </lineage>
</organism>
<accession>A0ABR7NB06</accession>
<dbReference type="Gene3D" id="1.10.10.60">
    <property type="entry name" value="Homeodomain-like"/>
    <property type="match status" value="2"/>
</dbReference>
<dbReference type="SUPFAM" id="SSF52172">
    <property type="entry name" value="CheY-like"/>
    <property type="match status" value="1"/>
</dbReference>
<dbReference type="RefSeq" id="WP_249308880.1">
    <property type="nucleotide sequence ID" value="NZ_JACRSZ010000011.1"/>
</dbReference>
<dbReference type="Proteomes" id="UP000657421">
    <property type="component" value="Unassembled WGS sequence"/>
</dbReference>
<comment type="caution">
    <text evidence="9">The sequence shown here is derived from an EMBL/GenBank/DDBJ whole genome shotgun (WGS) entry which is preliminary data.</text>
</comment>
<name>A0ABR7NB06_9FIRM</name>
<dbReference type="PROSITE" id="PS01124">
    <property type="entry name" value="HTH_ARAC_FAMILY_2"/>
    <property type="match status" value="1"/>
</dbReference>
<dbReference type="PROSITE" id="PS00041">
    <property type="entry name" value="HTH_ARAC_FAMILY_1"/>
    <property type="match status" value="1"/>
</dbReference>
<evidence type="ECO:0000256" key="2">
    <source>
        <dbReference type="ARBA" id="ARBA00023015"/>
    </source>
</evidence>
<keyword evidence="10" id="KW-1185">Reference proteome</keyword>
<evidence type="ECO:0000256" key="5">
    <source>
        <dbReference type="ARBA" id="ARBA00024867"/>
    </source>
</evidence>
<dbReference type="Gene3D" id="3.40.50.2300">
    <property type="match status" value="1"/>
</dbReference>
<dbReference type="InterPro" id="IPR001789">
    <property type="entry name" value="Sig_transdc_resp-reg_receiver"/>
</dbReference>
<dbReference type="SUPFAM" id="SSF46689">
    <property type="entry name" value="Homeodomain-like"/>
    <property type="match status" value="2"/>
</dbReference>
<evidence type="ECO:0000256" key="1">
    <source>
        <dbReference type="ARBA" id="ARBA00018672"/>
    </source>
</evidence>
<protein>
    <recommendedName>
        <fullName evidence="1">Stage 0 sporulation protein A homolog</fullName>
    </recommendedName>
</protein>
<dbReference type="InterPro" id="IPR009057">
    <property type="entry name" value="Homeodomain-like_sf"/>
</dbReference>
<gene>
    <name evidence="9" type="ORF">H8716_10940</name>
</gene>
<dbReference type="PROSITE" id="PS50110">
    <property type="entry name" value="RESPONSE_REGULATORY"/>
    <property type="match status" value="1"/>
</dbReference>
<sequence length="536" mass="62987">MSHMEKIRVLVADDEYWSRENLRNLLPWGDYGMEFLEPACDGEEVLERMAQEHPDILLTDINMPFMDGLELLSRMQTEYSEVVTVAVSGYDDFEKVKGTFLSGGIDYLLKPVGREDLEQVIRKIMDILEKRRKQKEREDRTASVLSDGAFSALLNNQLYGREYTVDGFDSQMSGNTVALIKYYDIADITEKSDHDILQAAWDIKQKLLQECLEKEKIQVFHYTQKMSEFIMVGNSDHQRVQEFAHRVEEAFPVEQYGPVSVVLYQNDRQSEENIWKNLGKIYRELISVLVLRPFRRVHSIQFCTETDAINQRMTPKSMHSRMDEEMLRYLREGQNGSIQKLIFETMGLEKCVEAGWTYLEVKQLIGRINNVFYAYVRKERPQFQNLMEESMETADYYLKCLNARELMVTLNIMLESMSEKEDQRQSDSVPDLMDQIHRHIEENYPENITLTELAEKYHLDASHLSRTFSRTYGESVIAFLTRIRMEKAAELMKEADRKLEAIAFLVGYDDYHYFSRVFRKKMGISPSEYRNKNVQH</sequence>
<feature type="modified residue" description="4-aspartylphosphate" evidence="6">
    <location>
        <position position="60"/>
    </location>
</feature>
<dbReference type="PANTHER" id="PTHR43280:SF28">
    <property type="entry name" value="HTH-TYPE TRANSCRIPTIONAL ACTIVATOR RHAS"/>
    <property type="match status" value="1"/>
</dbReference>
<dbReference type="InterPro" id="IPR018060">
    <property type="entry name" value="HTH_AraC"/>
</dbReference>
<proteinExistence type="predicted"/>
<evidence type="ECO:0000313" key="10">
    <source>
        <dbReference type="Proteomes" id="UP000657421"/>
    </source>
</evidence>
<evidence type="ECO:0000259" key="7">
    <source>
        <dbReference type="PROSITE" id="PS01124"/>
    </source>
</evidence>
<dbReference type="EMBL" id="JACRSZ010000011">
    <property type="protein sequence ID" value="MBC8573590.1"/>
    <property type="molecule type" value="Genomic_DNA"/>
</dbReference>
<comment type="function">
    <text evidence="5">May play the central regulatory role in sporulation. It may be an element of the effector pathway responsible for the activation of sporulation genes in response to nutritional stress. Spo0A may act in concert with spo0H (a sigma factor) to control the expression of some genes that are critical to the sporulation process.</text>
</comment>
<dbReference type="InterPro" id="IPR018062">
    <property type="entry name" value="HTH_AraC-typ_CS"/>
</dbReference>
<keyword evidence="6" id="KW-0597">Phosphoprotein</keyword>
<evidence type="ECO:0000256" key="3">
    <source>
        <dbReference type="ARBA" id="ARBA00023125"/>
    </source>
</evidence>
<dbReference type="SMART" id="SM00448">
    <property type="entry name" value="REC"/>
    <property type="match status" value="1"/>
</dbReference>
<keyword evidence="2" id="KW-0805">Transcription regulation</keyword>
<reference evidence="9 10" key="1">
    <citation type="submission" date="2020-08" db="EMBL/GenBank/DDBJ databases">
        <title>Genome public.</title>
        <authorList>
            <person name="Liu C."/>
            <person name="Sun Q."/>
        </authorList>
    </citation>
    <scope>NUCLEOTIDE SEQUENCE [LARGE SCALE GENOMIC DNA]</scope>
    <source>
        <strain evidence="9 10">NSJ-46</strain>
    </source>
</reference>
<dbReference type="CDD" id="cd17536">
    <property type="entry name" value="REC_YesN-like"/>
    <property type="match status" value="1"/>
</dbReference>
<dbReference type="Pfam" id="PF12833">
    <property type="entry name" value="HTH_18"/>
    <property type="match status" value="1"/>
</dbReference>
<evidence type="ECO:0000256" key="6">
    <source>
        <dbReference type="PROSITE-ProRule" id="PRU00169"/>
    </source>
</evidence>
<feature type="domain" description="Response regulatory" evidence="8">
    <location>
        <begin position="8"/>
        <end position="125"/>
    </location>
</feature>
<evidence type="ECO:0000256" key="4">
    <source>
        <dbReference type="ARBA" id="ARBA00023163"/>
    </source>
</evidence>
<evidence type="ECO:0000259" key="8">
    <source>
        <dbReference type="PROSITE" id="PS50110"/>
    </source>
</evidence>
<keyword evidence="3" id="KW-0238">DNA-binding</keyword>
<evidence type="ECO:0000313" key="9">
    <source>
        <dbReference type="EMBL" id="MBC8573590.1"/>
    </source>
</evidence>
<feature type="domain" description="HTH araC/xylS-type" evidence="7">
    <location>
        <begin position="434"/>
        <end position="532"/>
    </location>
</feature>